<accession>A0ABN6XV68</accession>
<evidence type="ECO:0000256" key="1">
    <source>
        <dbReference type="SAM" id="Phobius"/>
    </source>
</evidence>
<name>A0ABN6XV68_9MICO</name>
<evidence type="ECO:0000313" key="2">
    <source>
        <dbReference type="EMBL" id="BDZ47550.1"/>
    </source>
</evidence>
<dbReference type="RefSeq" id="WP_286279485.1">
    <property type="nucleotide sequence ID" value="NZ_AP027731.1"/>
</dbReference>
<dbReference type="Proteomes" id="UP001321498">
    <property type="component" value="Chromosome"/>
</dbReference>
<keyword evidence="1" id="KW-0472">Membrane</keyword>
<dbReference type="EMBL" id="AP027731">
    <property type="protein sequence ID" value="BDZ47550.1"/>
    <property type="molecule type" value="Genomic_DNA"/>
</dbReference>
<feature type="transmembrane region" description="Helical" evidence="1">
    <location>
        <begin position="15"/>
        <end position="37"/>
    </location>
</feature>
<protein>
    <submittedName>
        <fullName evidence="2">Uncharacterized protein</fullName>
    </submittedName>
</protein>
<sequence>MRAGPRERPEPRYPWLVRVIAILAALVVLGAIVISVVNGTFF</sequence>
<keyword evidence="1" id="KW-0812">Transmembrane</keyword>
<keyword evidence="3" id="KW-1185">Reference proteome</keyword>
<proteinExistence type="predicted"/>
<evidence type="ECO:0000313" key="3">
    <source>
        <dbReference type="Proteomes" id="UP001321498"/>
    </source>
</evidence>
<organism evidence="2 3">
    <name type="scientific">Naasia aerilata</name>
    <dbReference type="NCBI Taxonomy" id="1162966"/>
    <lineage>
        <taxon>Bacteria</taxon>
        <taxon>Bacillati</taxon>
        <taxon>Actinomycetota</taxon>
        <taxon>Actinomycetes</taxon>
        <taxon>Micrococcales</taxon>
        <taxon>Microbacteriaceae</taxon>
        <taxon>Naasia</taxon>
    </lineage>
</organism>
<reference evidence="3" key="1">
    <citation type="journal article" date="2019" name="Int. J. Syst. Evol. Microbiol.">
        <title>The Global Catalogue of Microorganisms (GCM) 10K type strain sequencing project: providing services to taxonomists for standard genome sequencing and annotation.</title>
        <authorList>
            <consortium name="The Broad Institute Genomics Platform"/>
            <consortium name="The Broad Institute Genome Sequencing Center for Infectious Disease"/>
            <person name="Wu L."/>
            <person name="Ma J."/>
        </authorList>
    </citation>
    <scope>NUCLEOTIDE SEQUENCE [LARGE SCALE GENOMIC DNA]</scope>
    <source>
        <strain evidence="3">NBRC 108725</strain>
    </source>
</reference>
<gene>
    <name evidence="2" type="ORF">GCM10025866_34590</name>
</gene>
<keyword evidence="1" id="KW-1133">Transmembrane helix</keyword>